<dbReference type="EC" id="1.1.1.298" evidence="6"/>
<dbReference type="PANTHER" id="PTHR43543:SF1">
    <property type="entry name" value="MALONIC SEMIALDEHYDE REDUCTASE RUTE-RELATED"/>
    <property type="match status" value="1"/>
</dbReference>
<evidence type="ECO:0000256" key="4">
    <source>
        <dbReference type="ARBA" id="ARBA00023002"/>
    </source>
</evidence>
<evidence type="ECO:0000256" key="2">
    <source>
        <dbReference type="ARBA" id="ARBA00022643"/>
    </source>
</evidence>
<dbReference type="Pfam" id="PF00881">
    <property type="entry name" value="Nitroreductase"/>
    <property type="match status" value="1"/>
</dbReference>
<protein>
    <submittedName>
        <fullName evidence="6">Malonic semialdehyde reductase</fullName>
        <ecNumber evidence="6">1.1.1.298</ecNumber>
    </submittedName>
</protein>
<dbReference type="PANTHER" id="PTHR43543">
    <property type="entry name" value="MALONIC SEMIALDEHYDE REDUCTASE RUTE-RELATED"/>
    <property type="match status" value="1"/>
</dbReference>
<dbReference type="InterPro" id="IPR029479">
    <property type="entry name" value="Nitroreductase"/>
</dbReference>
<keyword evidence="4 6" id="KW-0560">Oxidoreductase</keyword>
<evidence type="ECO:0000256" key="3">
    <source>
        <dbReference type="ARBA" id="ARBA00022857"/>
    </source>
</evidence>
<dbReference type="EMBL" id="JAVREH010000044">
    <property type="protein sequence ID" value="MDT0263577.1"/>
    <property type="molecule type" value="Genomic_DNA"/>
</dbReference>
<dbReference type="GO" id="GO:0035527">
    <property type="term" value="F:3-hydroxypropionate dehydrogenase (NADP+) activity"/>
    <property type="evidence" value="ECO:0007669"/>
    <property type="project" value="UniProtKB-EC"/>
</dbReference>
<gene>
    <name evidence="6" type="ORF">RM423_19540</name>
</gene>
<accession>A0ABU2JF09</accession>
<comment type="caution">
    <text evidence="6">The sequence shown here is derived from an EMBL/GenBank/DDBJ whole genome shotgun (WGS) entry which is preliminary data.</text>
</comment>
<proteinExistence type="predicted"/>
<keyword evidence="1" id="KW-0285">Flavoprotein</keyword>
<dbReference type="SUPFAM" id="SSF55469">
    <property type="entry name" value="FMN-dependent nitroreductase-like"/>
    <property type="match status" value="1"/>
</dbReference>
<evidence type="ECO:0000256" key="1">
    <source>
        <dbReference type="ARBA" id="ARBA00022630"/>
    </source>
</evidence>
<organism evidence="6 7">
    <name type="scientific">Jatrophihabitans lederbergiae</name>
    <dbReference type="NCBI Taxonomy" id="3075547"/>
    <lineage>
        <taxon>Bacteria</taxon>
        <taxon>Bacillati</taxon>
        <taxon>Actinomycetota</taxon>
        <taxon>Actinomycetes</taxon>
        <taxon>Jatrophihabitantales</taxon>
        <taxon>Jatrophihabitantaceae</taxon>
        <taxon>Jatrophihabitans</taxon>
    </lineage>
</organism>
<dbReference type="RefSeq" id="WP_311424723.1">
    <property type="nucleotide sequence ID" value="NZ_JAVREH010000044.1"/>
</dbReference>
<dbReference type="CDD" id="cd02148">
    <property type="entry name" value="RutE-like"/>
    <property type="match status" value="1"/>
</dbReference>
<feature type="domain" description="Nitroreductase" evidence="5">
    <location>
        <begin position="25"/>
        <end position="183"/>
    </location>
</feature>
<sequence>MTALQDNTDVLELDPSAQDLLFREARTANTFTDEPVTDEQLRAIYELVKYAPTSMNQQPLRMVVVRSSEARAKLVEHMSEGNKAKTATAPAVVILAADVNFHEEFHKTFPHFPGAKALFDADEVAREQTARFNAGLQVAYFILGVRAAGLAAGPMTGYDAAALEQEFFADGEHRVLSVVNIGRPAADAWLGRLPRLDYDEVTTVI</sequence>
<evidence type="ECO:0000259" key="5">
    <source>
        <dbReference type="Pfam" id="PF00881"/>
    </source>
</evidence>
<evidence type="ECO:0000313" key="7">
    <source>
        <dbReference type="Proteomes" id="UP001183176"/>
    </source>
</evidence>
<keyword evidence="7" id="KW-1185">Reference proteome</keyword>
<keyword evidence="3" id="KW-0521">NADP</keyword>
<dbReference type="InterPro" id="IPR050461">
    <property type="entry name" value="Nitroreductase_HadB/RutE"/>
</dbReference>
<name>A0ABU2JF09_9ACTN</name>
<dbReference type="Proteomes" id="UP001183176">
    <property type="component" value="Unassembled WGS sequence"/>
</dbReference>
<dbReference type="Gene3D" id="3.40.109.10">
    <property type="entry name" value="NADH Oxidase"/>
    <property type="match status" value="1"/>
</dbReference>
<reference evidence="7" key="1">
    <citation type="submission" date="2023-07" db="EMBL/GenBank/DDBJ databases">
        <title>30 novel species of actinomycetes from the DSMZ collection.</title>
        <authorList>
            <person name="Nouioui I."/>
        </authorList>
    </citation>
    <scope>NUCLEOTIDE SEQUENCE [LARGE SCALE GENOMIC DNA]</scope>
    <source>
        <strain evidence="7">DSM 44399</strain>
    </source>
</reference>
<evidence type="ECO:0000313" key="6">
    <source>
        <dbReference type="EMBL" id="MDT0263577.1"/>
    </source>
</evidence>
<keyword evidence="2" id="KW-0288">FMN</keyword>
<dbReference type="InterPro" id="IPR000415">
    <property type="entry name" value="Nitroreductase-like"/>
</dbReference>
<dbReference type="NCBIfam" id="NF003768">
    <property type="entry name" value="PRK05365.1"/>
    <property type="match status" value="1"/>
</dbReference>
<dbReference type="InterPro" id="IPR023936">
    <property type="entry name" value="RutE-like"/>
</dbReference>